<accession>A0A0B7FIF1</accession>
<gene>
    <name evidence="3" type="ORF">RSOLAG1IB_08035</name>
</gene>
<feature type="transmembrane region" description="Helical" evidence="2">
    <location>
        <begin position="112"/>
        <end position="138"/>
    </location>
</feature>
<name>A0A0B7FIF1_THACB</name>
<evidence type="ECO:0000313" key="4">
    <source>
        <dbReference type="Proteomes" id="UP000059188"/>
    </source>
</evidence>
<dbReference type="STRING" id="1108050.A0A0B7FIF1"/>
<keyword evidence="4" id="KW-1185">Reference proteome</keyword>
<dbReference type="EMBL" id="LN679123">
    <property type="protein sequence ID" value="CEL56709.1"/>
    <property type="molecule type" value="Genomic_DNA"/>
</dbReference>
<evidence type="ECO:0000256" key="1">
    <source>
        <dbReference type="SAM" id="MobiDB-lite"/>
    </source>
</evidence>
<evidence type="ECO:0000256" key="2">
    <source>
        <dbReference type="SAM" id="Phobius"/>
    </source>
</evidence>
<dbReference type="AlphaFoldDB" id="A0A0B7FIF1"/>
<organism evidence="3 4">
    <name type="scientific">Thanatephorus cucumeris (strain AG1-IB / isolate 7/3/14)</name>
    <name type="common">Lettuce bottom rot fungus</name>
    <name type="synonym">Rhizoctonia solani</name>
    <dbReference type="NCBI Taxonomy" id="1108050"/>
    <lineage>
        <taxon>Eukaryota</taxon>
        <taxon>Fungi</taxon>
        <taxon>Dikarya</taxon>
        <taxon>Basidiomycota</taxon>
        <taxon>Agaricomycotina</taxon>
        <taxon>Agaricomycetes</taxon>
        <taxon>Cantharellales</taxon>
        <taxon>Ceratobasidiaceae</taxon>
        <taxon>Rhizoctonia</taxon>
        <taxon>Rhizoctonia solani AG-1</taxon>
    </lineage>
</organism>
<dbReference type="Proteomes" id="UP000059188">
    <property type="component" value="Unassembled WGS sequence"/>
</dbReference>
<proteinExistence type="predicted"/>
<reference evidence="3 4" key="1">
    <citation type="submission" date="2014-11" db="EMBL/GenBank/DDBJ databases">
        <authorList>
            <person name="Wibberg Daniel"/>
        </authorList>
    </citation>
    <scope>NUCLEOTIDE SEQUENCE [LARGE SCALE GENOMIC DNA]</scope>
    <source>
        <strain evidence="3">Rhizoctonia solani AG1-IB 7/3/14</strain>
    </source>
</reference>
<dbReference type="OrthoDB" id="2757214at2759"/>
<keyword evidence="2" id="KW-0472">Membrane</keyword>
<evidence type="ECO:0000313" key="3">
    <source>
        <dbReference type="EMBL" id="CEL56709.1"/>
    </source>
</evidence>
<feature type="compositionally biased region" description="Polar residues" evidence="1">
    <location>
        <begin position="253"/>
        <end position="272"/>
    </location>
</feature>
<feature type="region of interest" description="Disordered" evidence="1">
    <location>
        <begin position="179"/>
        <end position="272"/>
    </location>
</feature>
<protein>
    <submittedName>
        <fullName evidence="3">Uncharacterized protein</fullName>
    </submittedName>
</protein>
<keyword evidence="2" id="KW-1133">Transmembrane helix</keyword>
<keyword evidence="2" id="KW-0812">Transmembrane</keyword>
<sequence length="272" mass="29302">MDIHFKTSCQNLDSDADGKKGIDVPKGTYGQYLGRCGLPMNRTLVSQVNRKICQDKINIPTYIYNITWPGGDWYYGHVVTTAKNRISQGTNSSMMESECSGYSEDEEYRLSIPIGAIVGAAVGGIVLIAAIVIVGFAVHNKQKYRGVVDMGGDSNPPGIESGTYDSVAPVTSQNISVTPFVVPRPSDAPRYSGSAQTSASGHNKPGSVSPSPPIRAEIYQTRPLDSSGKGSWSHIPERHEDSEALTGVFGLGRSTSGRLPPSYQTRDLWNES</sequence>
<feature type="compositionally biased region" description="Polar residues" evidence="1">
    <location>
        <begin position="193"/>
        <end position="209"/>
    </location>
</feature>